<evidence type="ECO:0000256" key="3">
    <source>
        <dbReference type="ARBA" id="ARBA00022840"/>
    </source>
</evidence>
<dbReference type="InterPro" id="IPR003439">
    <property type="entry name" value="ABC_transporter-like_ATP-bd"/>
</dbReference>
<dbReference type="Gene3D" id="3.40.50.300">
    <property type="entry name" value="P-loop containing nucleotide triphosphate hydrolases"/>
    <property type="match status" value="1"/>
</dbReference>
<organism evidence="5 6">
    <name type="scientific">Agrilactobacillus yilanensis</name>
    <dbReference type="NCBI Taxonomy" id="2485997"/>
    <lineage>
        <taxon>Bacteria</taxon>
        <taxon>Bacillati</taxon>
        <taxon>Bacillota</taxon>
        <taxon>Bacilli</taxon>
        <taxon>Lactobacillales</taxon>
        <taxon>Lactobacillaceae</taxon>
        <taxon>Agrilactobacillus</taxon>
    </lineage>
</organism>
<keyword evidence="6" id="KW-1185">Reference proteome</keyword>
<accession>A0ABW4JAM2</accession>
<dbReference type="PANTHER" id="PTHR42939">
    <property type="entry name" value="ABC TRANSPORTER ATP-BINDING PROTEIN ALBC-RELATED"/>
    <property type="match status" value="1"/>
</dbReference>
<keyword evidence="2" id="KW-0547">Nucleotide-binding</keyword>
<dbReference type="PROSITE" id="PS00211">
    <property type="entry name" value="ABC_TRANSPORTER_1"/>
    <property type="match status" value="1"/>
</dbReference>
<dbReference type="SMART" id="SM00382">
    <property type="entry name" value="AAA"/>
    <property type="match status" value="1"/>
</dbReference>
<protein>
    <submittedName>
        <fullName evidence="5">ABC transporter ATP-binding protein</fullName>
    </submittedName>
</protein>
<dbReference type="PROSITE" id="PS50893">
    <property type="entry name" value="ABC_TRANSPORTER_2"/>
    <property type="match status" value="1"/>
</dbReference>
<dbReference type="InterPro" id="IPR017871">
    <property type="entry name" value="ABC_transporter-like_CS"/>
</dbReference>
<reference evidence="6" key="1">
    <citation type="journal article" date="2019" name="Int. J. Syst. Evol. Microbiol.">
        <title>The Global Catalogue of Microorganisms (GCM) 10K type strain sequencing project: providing services to taxonomists for standard genome sequencing and annotation.</title>
        <authorList>
            <consortium name="The Broad Institute Genomics Platform"/>
            <consortium name="The Broad Institute Genome Sequencing Center for Infectious Disease"/>
            <person name="Wu L."/>
            <person name="Ma J."/>
        </authorList>
    </citation>
    <scope>NUCLEOTIDE SEQUENCE [LARGE SCALE GENOMIC DNA]</scope>
    <source>
        <strain evidence="6">CCM 8896</strain>
    </source>
</reference>
<dbReference type="RefSeq" id="WP_125713236.1">
    <property type="nucleotide sequence ID" value="NZ_JBHTOP010000026.1"/>
</dbReference>
<evidence type="ECO:0000313" key="6">
    <source>
        <dbReference type="Proteomes" id="UP001597267"/>
    </source>
</evidence>
<dbReference type="InterPro" id="IPR003593">
    <property type="entry name" value="AAA+_ATPase"/>
</dbReference>
<name>A0ABW4JAM2_9LACO</name>
<dbReference type="InterPro" id="IPR027417">
    <property type="entry name" value="P-loop_NTPase"/>
</dbReference>
<dbReference type="EMBL" id="JBHTOP010000026">
    <property type="protein sequence ID" value="MFD1672723.1"/>
    <property type="molecule type" value="Genomic_DNA"/>
</dbReference>
<evidence type="ECO:0000259" key="4">
    <source>
        <dbReference type="PROSITE" id="PS50893"/>
    </source>
</evidence>
<feature type="domain" description="ABC transporter" evidence="4">
    <location>
        <begin position="3"/>
        <end position="233"/>
    </location>
</feature>
<dbReference type="PANTHER" id="PTHR42939:SF5">
    <property type="entry name" value="ABC-TYPE TRANSPORTER ATP-BINDING PROTEIN ECSA"/>
    <property type="match status" value="1"/>
</dbReference>
<dbReference type="Proteomes" id="UP001597267">
    <property type="component" value="Unassembled WGS sequence"/>
</dbReference>
<keyword evidence="3 5" id="KW-0067">ATP-binding</keyword>
<dbReference type="Pfam" id="PF00005">
    <property type="entry name" value="ABC_tran"/>
    <property type="match status" value="1"/>
</dbReference>
<proteinExistence type="predicted"/>
<evidence type="ECO:0000313" key="5">
    <source>
        <dbReference type="EMBL" id="MFD1672723.1"/>
    </source>
</evidence>
<gene>
    <name evidence="5" type="ORF">ACFQ5M_11485</name>
</gene>
<dbReference type="CDD" id="cd03230">
    <property type="entry name" value="ABC_DR_subfamily_A"/>
    <property type="match status" value="1"/>
</dbReference>
<sequence length="247" mass="27347">MSLEIKNLTGGYAHVAVLKDVSFVAKDGEITGLIGLNGAGKSTTIKHVIGLLLPHKGEILVNGLTLNKNKDDYHKQIAYVPETPVLYPELTLKEHIELTILAYDLDKEKTMTKATELLKKFRLDNKLDWFPSNFSKGMKQKVMIVCAFMTDAKLFIIDEPFTGLDPLAIHDLLDIVEEKKTQGAAILMSTHILATAQQYADQFVLLNSGQVKAAGTLEELKETFGMADANLDDIYLQMSKEAVDDHA</sequence>
<evidence type="ECO:0000256" key="2">
    <source>
        <dbReference type="ARBA" id="ARBA00022741"/>
    </source>
</evidence>
<comment type="caution">
    <text evidence="5">The sequence shown here is derived from an EMBL/GenBank/DDBJ whole genome shotgun (WGS) entry which is preliminary data.</text>
</comment>
<dbReference type="SUPFAM" id="SSF52540">
    <property type="entry name" value="P-loop containing nucleoside triphosphate hydrolases"/>
    <property type="match status" value="1"/>
</dbReference>
<dbReference type="GO" id="GO:0005524">
    <property type="term" value="F:ATP binding"/>
    <property type="evidence" value="ECO:0007669"/>
    <property type="project" value="UniProtKB-KW"/>
</dbReference>
<dbReference type="InterPro" id="IPR051782">
    <property type="entry name" value="ABC_Transporter_VariousFunc"/>
</dbReference>
<evidence type="ECO:0000256" key="1">
    <source>
        <dbReference type="ARBA" id="ARBA00022448"/>
    </source>
</evidence>
<keyword evidence="1" id="KW-0813">Transport</keyword>